<gene>
    <name evidence="1" type="ORF">Agub_g9507</name>
</gene>
<sequence length="142" mass="13835">LTEVSDAAAACSVSRQSPSSPLPSLSLLPSYWALRGHSALGAPGLTSFADGRARKVTDRLAAAAVQLGTAGSLRAAAAATKWLQGGLKLATASYGAVMAAPPGYGSGGGDGAAVTAAEAEELRRRVLEMPGGEVGGGVGASA</sequence>
<name>A0AAD3DW31_9CHLO</name>
<dbReference type="Proteomes" id="UP001054857">
    <property type="component" value="Unassembled WGS sequence"/>
</dbReference>
<keyword evidence="2" id="KW-1185">Reference proteome</keyword>
<protein>
    <submittedName>
        <fullName evidence="1">Uncharacterized protein</fullName>
    </submittedName>
</protein>
<dbReference type="EMBL" id="BMAR01000019">
    <property type="protein sequence ID" value="GFR47742.1"/>
    <property type="molecule type" value="Genomic_DNA"/>
</dbReference>
<feature type="non-terminal residue" evidence="1">
    <location>
        <position position="142"/>
    </location>
</feature>
<reference evidence="1 2" key="1">
    <citation type="journal article" date="2021" name="Sci. Rep.">
        <title>Genome sequencing of the multicellular alga Astrephomene provides insights into convergent evolution of germ-soma differentiation.</title>
        <authorList>
            <person name="Yamashita S."/>
            <person name="Yamamoto K."/>
            <person name="Matsuzaki R."/>
            <person name="Suzuki S."/>
            <person name="Yamaguchi H."/>
            <person name="Hirooka S."/>
            <person name="Minakuchi Y."/>
            <person name="Miyagishima S."/>
            <person name="Kawachi M."/>
            <person name="Toyoda A."/>
            <person name="Nozaki H."/>
        </authorList>
    </citation>
    <scope>NUCLEOTIDE SEQUENCE [LARGE SCALE GENOMIC DNA]</scope>
    <source>
        <strain evidence="1 2">NIES-4017</strain>
    </source>
</reference>
<comment type="caution">
    <text evidence="1">The sequence shown here is derived from an EMBL/GenBank/DDBJ whole genome shotgun (WGS) entry which is preliminary data.</text>
</comment>
<evidence type="ECO:0000313" key="2">
    <source>
        <dbReference type="Proteomes" id="UP001054857"/>
    </source>
</evidence>
<accession>A0AAD3DW31</accession>
<dbReference type="AlphaFoldDB" id="A0AAD3DW31"/>
<feature type="non-terminal residue" evidence="1">
    <location>
        <position position="1"/>
    </location>
</feature>
<organism evidence="1 2">
    <name type="scientific">Astrephomene gubernaculifera</name>
    <dbReference type="NCBI Taxonomy" id="47775"/>
    <lineage>
        <taxon>Eukaryota</taxon>
        <taxon>Viridiplantae</taxon>
        <taxon>Chlorophyta</taxon>
        <taxon>core chlorophytes</taxon>
        <taxon>Chlorophyceae</taxon>
        <taxon>CS clade</taxon>
        <taxon>Chlamydomonadales</taxon>
        <taxon>Astrephomenaceae</taxon>
        <taxon>Astrephomene</taxon>
    </lineage>
</organism>
<proteinExistence type="predicted"/>
<evidence type="ECO:0000313" key="1">
    <source>
        <dbReference type="EMBL" id="GFR47742.1"/>
    </source>
</evidence>